<sequence length="111" mass="11593">MMGLFGTVGVKLRQRKATIAAVLAFAVIGLGVFFVGTWAGSTGTLTFGTVTASAPPVNDAPAGHGPDEPCCGKPMMMDKDHQGPKMREGMPMDNMPMDKMGPKAGMDCCDK</sequence>
<dbReference type="RefSeq" id="WP_214091422.1">
    <property type="nucleotide sequence ID" value="NZ_JAHCLR010000003.1"/>
</dbReference>
<keyword evidence="2" id="KW-0472">Membrane</keyword>
<name>A0ABS5RE34_9MYCO</name>
<evidence type="ECO:0000256" key="2">
    <source>
        <dbReference type="SAM" id="Phobius"/>
    </source>
</evidence>
<protein>
    <recommendedName>
        <fullName evidence="5">DUF305 domain-containing protein</fullName>
    </recommendedName>
</protein>
<feature type="region of interest" description="Disordered" evidence="1">
    <location>
        <begin position="55"/>
        <end position="111"/>
    </location>
</feature>
<evidence type="ECO:0000313" key="3">
    <source>
        <dbReference type="EMBL" id="MBS9532546.1"/>
    </source>
</evidence>
<keyword evidence="4" id="KW-1185">Reference proteome</keyword>
<keyword evidence="2" id="KW-0812">Transmembrane</keyword>
<evidence type="ECO:0000313" key="4">
    <source>
        <dbReference type="Proteomes" id="UP001519535"/>
    </source>
</evidence>
<gene>
    <name evidence="3" type="ORF">KIH27_02975</name>
</gene>
<keyword evidence="2" id="KW-1133">Transmembrane helix</keyword>
<accession>A0ABS5RE34</accession>
<organism evidence="3 4">
    <name type="scientific">Mycolicibacter acidiphilus</name>
    <dbReference type="NCBI Taxonomy" id="2835306"/>
    <lineage>
        <taxon>Bacteria</taxon>
        <taxon>Bacillati</taxon>
        <taxon>Actinomycetota</taxon>
        <taxon>Actinomycetes</taxon>
        <taxon>Mycobacteriales</taxon>
        <taxon>Mycobacteriaceae</taxon>
        <taxon>Mycolicibacter</taxon>
    </lineage>
</organism>
<feature type="compositionally biased region" description="Basic and acidic residues" evidence="1">
    <location>
        <begin position="76"/>
        <end position="90"/>
    </location>
</feature>
<evidence type="ECO:0000256" key="1">
    <source>
        <dbReference type="SAM" id="MobiDB-lite"/>
    </source>
</evidence>
<dbReference type="EMBL" id="JAHCLR010000003">
    <property type="protein sequence ID" value="MBS9532546.1"/>
    <property type="molecule type" value="Genomic_DNA"/>
</dbReference>
<feature type="transmembrane region" description="Helical" evidence="2">
    <location>
        <begin position="20"/>
        <end position="39"/>
    </location>
</feature>
<proteinExistence type="predicted"/>
<dbReference type="Proteomes" id="UP001519535">
    <property type="component" value="Unassembled WGS sequence"/>
</dbReference>
<reference evidence="3 4" key="1">
    <citation type="submission" date="2021-05" db="EMBL/GenBank/DDBJ databases">
        <title>Mycobacterium acidophilum sp. nov., an extremely acid-tolerant member of the genus Mycobacterium.</title>
        <authorList>
            <person name="Xia J."/>
        </authorList>
    </citation>
    <scope>NUCLEOTIDE SEQUENCE [LARGE SCALE GENOMIC DNA]</scope>
    <source>
        <strain evidence="3 4">M1</strain>
    </source>
</reference>
<comment type="caution">
    <text evidence="3">The sequence shown here is derived from an EMBL/GenBank/DDBJ whole genome shotgun (WGS) entry which is preliminary data.</text>
</comment>
<evidence type="ECO:0008006" key="5">
    <source>
        <dbReference type="Google" id="ProtNLM"/>
    </source>
</evidence>